<evidence type="ECO:0000256" key="2">
    <source>
        <dbReference type="ARBA" id="ARBA00015816"/>
    </source>
</evidence>
<evidence type="ECO:0000256" key="6">
    <source>
        <dbReference type="ARBA" id="ARBA00023014"/>
    </source>
</evidence>
<keyword evidence="3" id="KW-0001">2Fe-2S</keyword>
<dbReference type="Proteomes" id="UP000487268">
    <property type="component" value="Unassembled WGS sequence"/>
</dbReference>
<dbReference type="Gene3D" id="2.102.10.10">
    <property type="entry name" value="Rieske [2Fe-2S] iron-sulphur domain"/>
    <property type="match status" value="1"/>
</dbReference>
<reference evidence="12 13" key="1">
    <citation type="submission" date="2019-10" db="EMBL/GenBank/DDBJ databases">
        <title>Actinomadura rubteroloni sp. nov. and Actinomadura macrotermitis sp. nov., isolated from the gut of fungus growing-termite Macrotermes natalensis.</title>
        <authorList>
            <person name="Benndorf R."/>
            <person name="Martin K."/>
            <person name="Kuefner M."/>
            <person name="De Beer W."/>
            <person name="Kaster A.-K."/>
            <person name="Vollmers J."/>
            <person name="Poulsen M."/>
            <person name="Beemelmanns C."/>
        </authorList>
    </citation>
    <scope>NUCLEOTIDE SEQUENCE [LARGE SCALE GENOMIC DNA]</scope>
    <source>
        <strain evidence="12 13">RB68</strain>
    </source>
</reference>
<keyword evidence="13" id="KW-1185">Reference proteome</keyword>
<dbReference type="GO" id="GO:0046872">
    <property type="term" value="F:metal ion binding"/>
    <property type="evidence" value="ECO:0007669"/>
    <property type="project" value="UniProtKB-KW"/>
</dbReference>
<evidence type="ECO:0000256" key="7">
    <source>
        <dbReference type="ARBA" id="ARBA00023157"/>
    </source>
</evidence>
<accession>A0A7K0C4X3</accession>
<dbReference type="OrthoDB" id="25106at2"/>
<comment type="cofactor">
    <cofactor evidence="9">
        <name>[2Fe-2S] cluster</name>
        <dbReference type="ChEBI" id="CHEBI:190135"/>
    </cofactor>
</comment>
<keyword evidence="5" id="KW-0408">Iron</keyword>
<dbReference type="PROSITE" id="PS51296">
    <property type="entry name" value="RIESKE"/>
    <property type="match status" value="1"/>
</dbReference>
<dbReference type="PANTHER" id="PTHR10134">
    <property type="entry name" value="CYTOCHROME B-C1 COMPLEX SUBUNIT RIESKE, MITOCHONDRIAL"/>
    <property type="match status" value="1"/>
</dbReference>
<dbReference type="RefSeq" id="WP_153539594.1">
    <property type="nucleotide sequence ID" value="NZ_WEGH01000005.1"/>
</dbReference>
<name>A0A7K0C4X3_9ACTN</name>
<keyword evidence="4" id="KW-0479">Metal-binding</keyword>
<dbReference type="SUPFAM" id="SSF50022">
    <property type="entry name" value="ISP domain"/>
    <property type="match status" value="1"/>
</dbReference>
<evidence type="ECO:0000313" key="13">
    <source>
        <dbReference type="Proteomes" id="UP000487268"/>
    </source>
</evidence>
<evidence type="ECO:0000256" key="1">
    <source>
        <dbReference type="ARBA" id="ARBA00002494"/>
    </source>
</evidence>
<comment type="function">
    <text evidence="1">Iron-sulfur subunit of the cytochrome bc1 complex, an essential component of the respiratory electron transport chain required for ATP synthesis. The bc1 complex catalyzes the oxidation of menaquinol and the reduction of cytochrome c in the respiratory chain. The bc1 complex operates through a Q-cycle mechanism that couples electron transfer to generation of the proton gradient that drives ATP synthesis.</text>
</comment>
<evidence type="ECO:0000256" key="3">
    <source>
        <dbReference type="ARBA" id="ARBA00022714"/>
    </source>
</evidence>
<gene>
    <name evidence="12" type="primary">petC_2</name>
    <name evidence="12" type="ORF">ACRB68_65980</name>
</gene>
<dbReference type="AlphaFoldDB" id="A0A7K0C4X3"/>
<evidence type="ECO:0000259" key="11">
    <source>
        <dbReference type="PROSITE" id="PS51296"/>
    </source>
</evidence>
<dbReference type="InterPro" id="IPR014349">
    <property type="entry name" value="Rieske_Fe-S_prot"/>
</dbReference>
<dbReference type="InterPro" id="IPR005805">
    <property type="entry name" value="Rieske_Fe-S_prot_C"/>
</dbReference>
<evidence type="ECO:0000313" key="12">
    <source>
        <dbReference type="EMBL" id="MQY08489.1"/>
    </source>
</evidence>
<keyword evidence="6" id="KW-0411">Iron-sulfur</keyword>
<sequence>MAELAGDPTRRGLLYGVGIAGVAGLAAACAGGGDGSDGADDTAKGSGQSPAAADGATLGPASEVPVGGGKVYKDQKVVVTQPVKDEFKAFTAVCTHRGCVVGSVSGGTINCPCHGSKFKATDGSVANPPATEPLKEMKVTVKDGQITLA</sequence>
<dbReference type="EMBL" id="WEGH01000005">
    <property type="protein sequence ID" value="MQY08489.1"/>
    <property type="molecule type" value="Genomic_DNA"/>
</dbReference>
<comment type="caution">
    <text evidence="12">The sequence shown here is derived from an EMBL/GenBank/DDBJ whole genome shotgun (WGS) entry which is preliminary data.</text>
</comment>
<organism evidence="12 13">
    <name type="scientific">Actinomadura macrotermitis</name>
    <dbReference type="NCBI Taxonomy" id="2585200"/>
    <lineage>
        <taxon>Bacteria</taxon>
        <taxon>Bacillati</taxon>
        <taxon>Actinomycetota</taxon>
        <taxon>Actinomycetes</taxon>
        <taxon>Streptosporangiales</taxon>
        <taxon>Thermomonosporaceae</taxon>
        <taxon>Actinomadura</taxon>
    </lineage>
</organism>
<dbReference type="InterPro" id="IPR036922">
    <property type="entry name" value="Rieske_2Fe-2S_sf"/>
</dbReference>
<evidence type="ECO:0000256" key="10">
    <source>
        <dbReference type="SAM" id="MobiDB-lite"/>
    </source>
</evidence>
<dbReference type="GO" id="GO:0016020">
    <property type="term" value="C:membrane"/>
    <property type="evidence" value="ECO:0007669"/>
    <property type="project" value="InterPro"/>
</dbReference>
<dbReference type="PRINTS" id="PR00162">
    <property type="entry name" value="RIESKE"/>
</dbReference>
<feature type="domain" description="Rieske" evidence="11">
    <location>
        <begin position="56"/>
        <end position="148"/>
    </location>
</feature>
<dbReference type="FunFam" id="2.102.10.10:FF:000016">
    <property type="entry name" value="Nitrite reductase/ring-hydroxylating ferredoxin subunit"/>
    <property type="match status" value="1"/>
</dbReference>
<dbReference type="Pfam" id="PF00355">
    <property type="entry name" value="Rieske"/>
    <property type="match status" value="1"/>
</dbReference>
<dbReference type="CDD" id="cd03467">
    <property type="entry name" value="Rieske"/>
    <property type="match status" value="1"/>
</dbReference>
<evidence type="ECO:0000256" key="8">
    <source>
        <dbReference type="ARBA" id="ARBA00029586"/>
    </source>
</evidence>
<keyword evidence="7" id="KW-1015">Disulfide bond</keyword>
<evidence type="ECO:0000256" key="9">
    <source>
        <dbReference type="ARBA" id="ARBA00034078"/>
    </source>
</evidence>
<dbReference type="InterPro" id="IPR017941">
    <property type="entry name" value="Rieske_2Fe-2S"/>
</dbReference>
<protein>
    <recommendedName>
        <fullName evidence="2">Cytochrome bc1 complex Rieske iron-sulfur subunit</fullName>
    </recommendedName>
    <alternativeName>
        <fullName evidence="8">Cytochrome bc1 reductase complex subunit QcrA</fullName>
    </alternativeName>
</protein>
<dbReference type="GO" id="GO:0016705">
    <property type="term" value="F:oxidoreductase activity, acting on paired donors, with incorporation or reduction of molecular oxygen"/>
    <property type="evidence" value="ECO:0007669"/>
    <property type="project" value="UniProtKB-ARBA"/>
</dbReference>
<dbReference type="GO" id="GO:0004497">
    <property type="term" value="F:monooxygenase activity"/>
    <property type="evidence" value="ECO:0007669"/>
    <property type="project" value="UniProtKB-ARBA"/>
</dbReference>
<feature type="region of interest" description="Disordered" evidence="10">
    <location>
        <begin position="36"/>
        <end position="65"/>
    </location>
</feature>
<dbReference type="GO" id="GO:0051537">
    <property type="term" value="F:2 iron, 2 sulfur cluster binding"/>
    <property type="evidence" value="ECO:0007669"/>
    <property type="project" value="UniProtKB-KW"/>
</dbReference>
<evidence type="ECO:0000256" key="5">
    <source>
        <dbReference type="ARBA" id="ARBA00023004"/>
    </source>
</evidence>
<proteinExistence type="predicted"/>
<evidence type="ECO:0000256" key="4">
    <source>
        <dbReference type="ARBA" id="ARBA00022723"/>
    </source>
</evidence>